<gene>
    <name evidence="2" type="ORF">ACFQ21_17410</name>
</gene>
<accession>A0ABW3K639</accession>
<keyword evidence="3" id="KW-1185">Reference proteome</keyword>
<feature type="signal peptide" evidence="1">
    <location>
        <begin position="1"/>
        <end position="27"/>
    </location>
</feature>
<evidence type="ECO:0000313" key="3">
    <source>
        <dbReference type="Proteomes" id="UP001597112"/>
    </source>
</evidence>
<comment type="caution">
    <text evidence="2">The sequence shown here is derived from an EMBL/GenBank/DDBJ whole genome shotgun (WGS) entry which is preliminary data.</text>
</comment>
<evidence type="ECO:0000256" key="1">
    <source>
        <dbReference type="SAM" id="SignalP"/>
    </source>
</evidence>
<sequence>MITIDRVAKKYIASVVMMLLFTMSASAQSGLVDMLVAGEPVSERQHNVQGIRSEIKQDALQEPSRILLAPETASWEGGKLSFTMKVDPEKENYFTARFWGSEANPNTLVLFCEGKQIGYHHLGDYDILYLGDEAPAYNDRFFYNTTPLPLALTKGRTELHFEIRSRGPAWRYGQSFEQYQKNMIKPSCGIYRLYTHTQSCFVPSPQEKQGIVPDGNTIRKSPGSEVLLKVKERVNLALEALMHTAQPLSQQEMFFMAKAWHVRWTVAYRAATIPSQIAKSIDAFYWNQKRNPKLVTYDPQQYNPDWFGFGTIGNAILLLENEFTPFLKETVTDSTGYTVNRKQAWAELMLASREYLRTHRRQYTNQSMIIDMNIYLSNKALAILAPEKAFSEREALRYIYEAVGLQPWLGSDTDHGPEKPLGENYFQLTDKGLTKELGYVGYYGEVLDWVTQIYTATCRPLDPSSGDKRIREQLVKMANARVVFRYPTVDAEGYKAMRIETITGWRDTHYPGDVTYTERQGWDASPFLSVVTTLDNQSVGYAQQMLEENQFFKTVEDKMATSTNLRVTQSLLPIPDQYETIKSQPPRKYRLPMYASEPDGIWSDEEDGVVAVKQGEDILYVSLYWRARHAVNYLARIHYITPGYDRVAVVRQHCEFIPSGLQYTRPDHIDFGFGNGGHQYPGDLHSAHAGENLPIAKIPAGIAYNAGDENSYAGKADFYVLVYGPYLIAMNTTRDRTYTLSIPGNFSNARDLSSGKTIGSIRSIPVSSRKTIVLYKKTTAGNP</sequence>
<feature type="chain" id="PRO_5046754281" description="Heparinase II/III-like protein" evidence="1">
    <location>
        <begin position="28"/>
        <end position="783"/>
    </location>
</feature>
<evidence type="ECO:0000313" key="2">
    <source>
        <dbReference type="EMBL" id="MFD1001109.1"/>
    </source>
</evidence>
<protein>
    <recommendedName>
        <fullName evidence="4">Heparinase II/III-like protein</fullName>
    </recommendedName>
</protein>
<organism evidence="2 3">
    <name type="scientific">Ohtaekwangia kribbensis</name>
    <dbReference type="NCBI Taxonomy" id="688913"/>
    <lineage>
        <taxon>Bacteria</taxon>
        <taxon>Pseudomonadati</taxon>
        <taxon>Bacteroidota</taxon>
        <taxon>Cytophagia</taxon>
        <taxon>Cytophagales</taxon>
        <taxon>Fulvivirgaceae</taxon>
        <taxon>Ohtaekwangia</taxon>
    </lineage>
</organism>
<name>A0ABW3K639_9BACT</name>
<dbReference type="Proteomes" id="UP001597112">
    <property type="component" value="Unassembled WGS sequence"/>
</dbReference>
<dbReference type="EMBL" id="JBHTKA010000007">
    <property type="protein sequence ID" value="MFD1001109.1"/>
    <property type="molecule type" value="Genomic_DNA"/>
</dbReference>
<evidence type="ECO:0008006" key="4">
    <source>
        <dbReference type="Google" id="ProtNLM"/>
    </source>
</evidence>
<keyword evidence="1" id="KW-0732">Signal</keyword>
<reference evidence="3" key="1">
    <citation type="journal article" date="2019" name="Int. J. Syst. Evol. Microbiol.">
        <title>The Global Catalogue of Microorganisms (GCM) 10K type strain sequencing project: providing services to taxonomists for standard genome sequencing and annotation.</title>
        <authorList>
            <consortium name="The Broad Institute Genomics Platform"/>
            <consortium name="The Broad Institute Genome Sequencing Center for Infectious Disease"/>
            <person name="Wu L."/>
            <person name="Ma J."/>
        </authorList>
    </citation>
    <scope>NUCLEOTIDE SEQUENCE [LARGE SCALE GENOMIC DNA]</scope>
    <source>
        <strain evidence="3">CCUG 58938</strain>
    </source>
</reference>
<proteinExistence type="predicted"/>
<dbReference type="RefSeq" id="WP_377580559.1">
    <property type="nucleotide sequence ID" value="NZ_JBHTKA010000007.1"/>
</dbReference>